<dbReference type="Pfam" id="PF11218">
    <property type="entry name" value="DUF3011"/>
    <property type="match status" value="2"/>
</dbReference>
<reference evidence="2" key="1">
    <citation type="submission" date="2021-09" db="EMBL/GenBank/DDBJ databases">
        <authorList>
            <person name="Wu T."/>
            <person name="Guo S.Z."/>
        </authorList>
    </citation>
    <scope>NUCLEOTIDE SEQUENCE</scope>
    <source>
        <strain evidence="2">RSS-23</strain>
    </source>
</reference>
<protein>
    <submittedName>
        <fullName evidence="2">DUF3011 domain-containing protein</fullName>
    </submittedName>
</protein>
<dbReference type="EMBL" id="JAIQDJ010000001">
    <property type="protein sequence ID" value="MBZ4185824.1"/>
    <property type="molecule type" value="Genomic_DNA"/>
</dbReference>
<evidence type="ECO:0000313" key="2">
    <source>
        <dbReference type="EMBL" id="MBZ4185824.1"/>
    </source>
</evidence>
<organism evidence="2 3">
    <name type="scientific">Thermomonas beijingensis</name>
    <dbReference type="NCBI Taxonomy" id="2872701"/>
    <lineage>
        <taxon>Bacteria</taxon>
        <taxon>Pseudomonadati</taxon>
        <taxon>Pseudomonadota</taxon>
        <taxon>Gammaproteobacteria</taxon>
        <taxon>Lysobacterales</taxon>
        <taxon>Lysobacteraceae</taxon>
        <taxon>Thermomonas</taxon>
    </lineage>
</organism>
<feature type="signal peptide" evidence="1">
    <location>
        <begin position="1"/>
        <end position="22"/>
    </location>
</feature>
<dbReference type="Proteomes" id="UP001430290">
    <property type="component" value="Unassembled WGS sequence"/>
</dbReference>
<keyword evidence="1" id="KW-0732">Signal</keyword>
<evidence type="ECO:0000313" key="3">
    <source>
        <dbReference type="Proteomes" id="UP001430290"/>
    </source>
</evidence>
<evidence type="ECO:0000256" key="1">
    <source>
        <dbReference type="SAM" id="SignalP"/>
    </source>
</evidence>
<dbReference type="RefSeq" id="WP_223627647.1">
    <property type="nucleotide sequence ID" value="NZ_JAIQDJ010000001.1"/>
</dbReference>
<sequence>MRHLIAVAFTLLAATAAAPASAQYYGDDGYRGNDYRSGRVRCESDDGRYRECPIGDGRATLDRQLSRSACIEGRSWGQGRGRVWVDDGCRADFSVRGYGGGYNDGYGGGYGQSVRCESNDGRYNRCSLPGRGRAQLVRQISNSACIEGRSWGSDYGSVWVSNGCRGDFAVSRGNGGWGGGWGDSGIGGRVFRCESNDGRYNECAANTRAGVQLIRQLSNSPCIEGRSWGYGRGGIWVAQGCRAEFRSY</sequence>
<accession>A0ABS7TD98</accession>
<name>A0ABS7TD98_9GAMM</name>
<keyword evidence="3" id="KW-1185">Reference proteome</keyword>
<proteinExistence type="predicted"/>
<dbReference type="InterPro" id="IPR021381">
    <property type="entry name" value="DUF3011"/>
</dbReference>
<gene>
    <name evidence="2" type="ORF">K7B09_05715</name>
</gene>
<feature type="chain" id="PRO_5046583281" evidence="1">
    <location>
        <begin position="23"/>
        <end position="248"/>
    </location>
</feature>
<comment type="caution">
    <text evidence="2">The sequence shown here is derived from an EMBL/GenBank/DDBJ whole genome shotgun (WGS) entry which is preliminary data.</text>
</comment>